<organism evidence="12 13">
    <name type="scientific">Colletotrichum musicola</name>
    <dbReference type="NCBI Taxonomy" id="2175873"/>
    <lineage>
        <taxon>Eukaryota</taxon>
        <taxon>Fungi</taxon>
        <taxon>Dikarya</taxon>
        <taxon>Ascomycota</taxon>
        <taxon>Pezizomycotina</taxon>
        <taxon>Sordariomycetes</taxon>
        <taxon>Hypocreomycetidae</taxon>
        <taxon>Glomerellales</taxon>
        <taxon>Glomerellaceae</taxon>
        <taxon>Colletotrichum</taxon>
        <taxon>Colletotrichum orchidearum species complex</taxon>
    </lineage>
</organism>
<dbReference type="GO" id="GO:0052851">
    <property type="term" value="F:ferric-chelate reductase (NADPH) activity"/>
    <property type="evidence" value="ECO:0007669"/>
    <property type="project" value="UniProtKB-EC"/>
</dbReference>
<dbReference type="InterPro" id="IPR051410">
    <property type="entry name" value="Ferric/Cupric_Reductase"/>
</dbReference>
<dbReference type="Pfam" id="PF08022">
    <property type="entry name" value="FAD_binding_8"/>
    <property type="match status" value="1"/>
</dbReference>
<dbReference type="PANTHER" id="PTHR32361">
    <property type="entry name" value="FERRIC/CUPRIC REDUCTASE TRANSMEMBRANE COMPONENT"/>
    <property type="match status" value="1"/>
</dbReference>
<dbReference type="PANTHER" id="PTHR32361:SF26">
    <property type="entry name" value="FAD-BINDING 8 DOMAIN-CONTAINING PROTEIN-RELATED"/>
    <property type="match status" value="1"/>
</dbReference>
<evidence type="ECO:0000256" key="3">
    <source>
        <dbReference type="ARBA" id="ARBA00022448"/>
    </source>
</evidence>
<feature type="transmembrane region" description="Helical" evidence="10">
    <location>
        <begin position="218"/>
        <end position="237"/>
    </location>
</feature>
<dbReference type="GO" id="GO:0005886">
    <property type="term" value="C:plasma membrane"/>
    <property type="evidence" value="ECO:0007669"/>
    <property type="project" value="UniProtKB-SubCell"/>
</dbReference>
<dbReference type="InterPro" id="IPR017927">
    <property type="entry name" value="FAD-bd_FR_type"/>
</dbReference>
<dbReference type="SUPFAM" id="SSF63380">
    <property type="entry name" value="Riboflavin synthase domain-like"/>
    <property type="match status" value="1"/>
</dbReference>
<name>A0A8H6NXJ9_9PEZI</name>
<keyword evidence="5 10" id="KW-0812">Transmembrane</keyword>
<gene>
    <name evidence="12" type="ORF">CMUS01_01268</name>
</gene>
<keyword evidence="3" id="KW-0813">Transport</keyword>
<evidence type="ECO:0000313" key="12">
    <source>
        <dbReference type="EMBL" id="KAF6844299.1"/>
    </source>
</evidence>
<dbReference type="EC" id="1.16.1.9" evidence="2"/>
<evidence type="ECO:0000313" key="13">
    <source>
        <dbReference type="Proteomes" id="UP000639643"/>
    </source>
</evidence>
<sequence>MDWVTTVYAICLAGMIVGLALINVLSRAGRARKQLAHLLEKHLVYRLLVHRHSLFGPWNAVALLAPTVYLGINVFFLAFRPSTLLARSGNLTLLNVLSLFAGPSLDFTADILAIPFRHYAAMHRWQGRVATMLLAAHVVIAMQNDSSQLQTSGDVKELLILTGSMAMVVTATVSFLPFFRRRFYELCLRIHQALACLAAVGVGFHLRSITSRSWLWMYTYLGVAALATVSQVGLMAFRNKTMGRTFGRAYIDHVTGTVRVSIQLSRPLKFEAGQYLLLWMPRVRLFESHPFVVTSWAEAEQVTVDLFIKPRRGFTSSLVRYSNEHVVPRLALLSGPHGVSVPVWDYEAVLMVATDHGIAAQAPYLKKLVYGYNHCRGRTRKIHLVWQVTNLGIVHAAESILNPILNDDTLDDGYILEISIYFDMQAQGMSVGDLQTLVPGCVKDKQITTSAATHILSTSDVERLVTKYLHHDTGRSHGEPTRVKDFGARARLYVGSPDLTASLWKEASHLFGRTSPEATGKMGDMLLLGKNYVSADERSLTMGIVSAANATRDTLSDLAGGYLMDENHPLYADYQKREDIREYLHSKLWLRELDYQPVD</sequence>
<dbReference type="Gene3D" id="2.40.30.10">
    <property type="entry name" value="Translation factors"/>
    <property type="match status" value="1"/>
</dbReference>
<reference evidence="12" key="1">
    <citation type="journal article" date="2020" name="Phytopathology">
        <title>Genome Sequence Resources of Colletotrichum truncatum, C. plurivorum, C. musicola, and C. sojae: Four Species Pathogenic to Soybean (Glycine max).</title>
        <authorList>
            <person name="Rogerio F."/>
            <person name="Boufleur T.R."/>
            <person name="Ciampi-Guillardi M."/>
            <person name="Sukno S.A."/>
            <person name="Thon M.R."/>
            <person name="Massola Junior N.S."/>
            <person name="Baroncelli R."/>
        </authorList>
    </citation>
    <scope>NUCLEOTIDE SEQUENCE</scope>
    <source>
        <strain evidence="12">LFN0074</strain>
    </source>
</reference>
<keyword evidence="6 10" id="KW-1133">Transmembrane helix</keyword>
<feature type="transmembrane region" description="Helical" evidence="10">
    <location>
        <begin position="6"/>
        <end position="25"/>
    </location>
</feature>
<proteinExistence type="predicted"/>
<dbReference type="InterPro" id="IPR017938">
    <property type="entry name" value="Riboflavin_synthase-like_b-brl"/>
</dbReference>
<evidence type="ECO:0000256" key="9">
    <source>
        <dbReference type="ARBA" id="ARBA00048483"/>
    </source>
</evidence>
<comment type="caution">
    <text evidence="12">The sequence shown here is derived from an EMBL/GenBank/DDBJ whole genome shotgun (WGS) entry which is preliminary data.</text>
</comment>
<feature type="transmembrane region" description="Helical" evidence="10">
    <location>
        <begin position="60"/>
        <end position="79"/>
    </location>
</feature>
<evidence type="ECO:0000256" key="4">
    <source>
        <dbReference type="ARBA" id="ARBA00022475"/>
    </source>
</evidence>
<comment type="subcellular location">
    <subcellularLocation>
        <location evidence="1">Cell membrane</location>
        <topology evidence="1">Multi-pass membrane protein</topology>
    </subcellularLocation>
</comment>
<feature type="transmembrane region" description="Helical" evidence="10">
    <location>
        <begin position="158"/>
        <end position="179"/>
    </location>
</feature>
<evidence type="ECO:0000256" key="10">
    <source>
        <dbReference type="SAM" id="Phobius"/>
    </source>
</evidence>
<keyword evidence="13" id="KW-1185">Reference proteome</keyword>
<dbReference type="CDD" id="cd06186">
    <property type="entry name" value="NOX_Duox_like_FAD_NADP"/>
    <property type="match status" value="1"/>
</dbReference>
<dbReference type="InterPro" id="IPR013112">
    <property type="entry name" value="FAD-bd_8"/>
</dbReference>
<evidence type="ECO:0000256" key="8">
    <source>
        <dbReference type="ARBA" id="ARBA00023136"/>
    </source>
</evidence>
<dbReference type="Gene3D" id="3.40.50.80">
    <property type="entry name" value="Nucleotide-binding domain of ferredoxin-NADP reductase (FNR) module"/>
    <property type="match status" value="1"/>
</dbReference>
<keyword evidence="7" id="KW-0406">Ion transport</keyword>
<dbReference type="Pfam" id="PF01794">
    <property type="entry name" value="Ferric_reduct"/>
    <property type="match status" value="1"/>
</dbReference>
<feature type="transmembrane region" description="Helical" evidence="10">
    <location>
        <begin position="91"/>
        <end position="113"/>
    </location>
</feature>
<evidence type="ECO:0000256" key="5">
    <source>
        <dbReference type="ARBA" id="ARBA00022692"/>
    </source>
</evidence>
<comment type="catalytic activity">
    <reaction evidence="9">
        <text>2 a Fe(II)-siderophore + NADP(+) + H(+) = 2 a Fe(III)-siderophore + NADPH</text>
        <dbReference type="Rhea" id="RHEA:28795"/>
        <dbReference type="Rhea" id="RHEA-COMP:11342"/>
        <dbReference type="Rhea" id="RHEA-COMP:11344"/>
        <dbReference type="ChEBI" id="CHEBI:15378"/>
        <dbReference type="ChEBI" id="CHEBI:29033"/>
        <dbReference type="ChEBI" id="CHEBI:29034"/>
        <dbReference type="ChEBI" id="CHEBI:57783"/>
        <dbReference type="ChEBI" id="CHEBI:58349"/>
        <dbReference type="EC" id="1.16.1.9"/>
    </reaction>
</comment>
<dbReference type="GO" id="GO:0015677">
    <property type="term" value="P:copper ion import"/>
    <property type="evidence" value="ECO:0007669"/>
    <property type="project" value="TreeGrafter"/>
</dbReference>
<dbReference type="InterPro" id="IPR039261">
    <property type="entry name" value="FNR_nucleotide-bd"/>
</dbReference>
<dbReference type="GO" id="GO:0006826">
    <property type="term" value="P:iron ion transport"/>
    <property type="evidence" value="ECO:0007669"/>
    <property type="project" value="TreeGrafter"/>
</dbReference>
<evidence type="ECO:0000256" key="1">
    <source>
        <dbReference type="ARBA" id="ARBA00004651"/>
    </source>
</evidence>
<keyword evidence="4" id="KW-1003">Cell membrane</keyword>
<evidence type="ECO:0000259" key="11">
    <source>
        <dbReference type="PROSITE" id="PS51384"/>
    </source>
</evidence>
<feature type="transmembrane region" description="Helical" evidence="10">
    <location>
        <begin position="125"/>
        <end position="143"/>
    </location>
</feature>
<evidence type="ECO:0000256" key="7">
    <source>
        <dbReference type="ARBA" id="ARBA00023065"/>
    </source>
</evidence>
<dbReference type="AlphaFoldDB" id="A0A8H6NXJ9"/>
<protein>
    <recommendedName>
        <fullName evidence="2">ferric-chelate reductase (NADPH)</fullName>
        <ecNumber evidence="2">1.16.1.9</ecNumber>
    </recommendedName>
</protein>
<dbReference type="GO" id="GO:0006879">
    <property type="term" value="P:intracellular iron ion homeostasis"/>
    <property type="evidence" value="ECO:0007669"/>
    <property type="project" value="TreeGrafter"/>
</dbReference>
<dbReference type="InterPro" id="IPR013130">
    <property type="entry name" value="Fe3_Rdtase_TM_dom"/>
</dbReference>
<evidence type="ECO:0000256" key="6">
    <source>
        <dbReference type="ARBA" id="ARBA00022989"/>
    </source>
</evidence>
<dbReference type="OrthoDB" id="4494341at2759"/>
<feature type="domain" description="FAD-binding FR-type" evidence="11">
    <location>
        <begin position="238"/>
        <end position="343"/>
    </location>
</feature>
<dbReference type="EMBL" id="WIGM01000020">
    <property type="protein sequence ID" value="KAF6844299.1"/>
    <property type="molecule type" value="Genomic_DNA"/>
</dbReference>
<keyword evidence="8 10" id="KW-0472">Membrane</keyword>
<dbReference type="Proteomes" id="UP000639643">
    <property type="component" value="Unassembled WGS sequence"/>
</dbReference>
<accession>A0A8H6NXJ9</accession>
<evidence type="ECO:0000256" key="2">
    <source>
        <dbReference type="ARBA" id="ARBA00012668"/>
    </source>
</evidence>
<dbReference type="PROSITE" id="PS51384">
    <property type="entry name" value="FAD_FR"/>
    <property type="match status" value="1"/>
</dbReference>